<reference evidence="2 3" key="1">
    <citation type="journal article" date="2013" name="Genome Biol.">
        <title>Draft genome of the mountain pine beetle, Dendroctonus ponderosae Hopkins, a major forest pest.</title>
        <authorList>
            <person name="Keeling C.I."/>
            <person name="Yuen M.M."/>
            <person name="Liao N.Y."/>
            <person name="Docking T.R."/>
            <person name="Chan S.K."/>
            <person name="Taylor G.A."/>
            <person name="Palmquist D.L."/>
            <person name="Jackman S.D."/>
            <person name="Nguyen A."/>
            <person name="Li M."/>
            <person name="Henderson H."/>
            <person name="Janes J.K."/>
            <person name="Zhao Y."/>
            <person name="Pandoh P."/>
            <person name="Moore R."/>
            <person name="Sperling F.A."/>
            <person name="Huber D.P."/>
            <person name="Birol I."/>
            <person name="Jones S.J."/>
            <person name="Bohlmann J."/>
        </authorList>
    </citation>
    <scope>NUCLEOTIDE SEQUENCE</scope>
</reference>
<sequence>MQKRANSSELFSDLATAARLVSWPDQADRVSRVQQCTKALDQRRSGGHHEALRAEGQRCPGAGAGCGVENGGKLAGSDQCDPGAAVRLSAGRAGPHWDSLPDDRSGTNAGQAPEIHRETLQRAPRPKPKTCNGNEKRPRCNTGDKTASRGPSEQENDNRKTASEYFDLVALHLPIILRLCFACPFGRVREKCRSILELVRKRELPAPVPMVLGPSSFIQPSQLPFMGTCNEKVSVALRSEKTVS</sequence>
<dbReference type="AlphaFoldDB" id="U4U9U2"/>
<dbReference type="STRING" id="77166.U4U9U2"/>
<protein>
    <submittedName>
        <fullName evidence="2">Uncharacterized protein</fullName>
    </submittedName>
</protein>
<feature type="region of interest" description="Disordered" evidence="1">
    <location>
        <begin position="91"/>
        <end position="159"/>
    </location>
</feature>
<proteinExistence type="predicted"/>
<evidence type="ECO:0000313" key="2">
    <source>
        <dbReference type="EMBL" id="ERL90704.1"/>
    </source>
</evidence>
<organism evidence="2 3">
    <name type="scientific">Dendroctonus ponderosae</name>
    <name type="common">Mountain pine beetle</name>
    <dbReference type="NCBI Taxonomy" id="77166"/>
    <lineage>
        <taxon>Eukaryota</taxon>
        <taxon>Metazoa</taxon>
        <taxon>Ecdysozoa</taxon>
        <taxon>Arthropoda</taxon>
        <taxon>Hexapoda</taxon>
        <taxon>Insecta</taxon>
        <taxon>Pterygota</taxon>
        <taxon>Neoptera</taxon>
        <taxon>Endopterygota</taxon>
        <taxon>Coleoptera</taxon>
        <taxon>Polyphaga</taxon>
        <taxon>Cucujiformia</taxon>
        <taxon>Curculionidae</taxon>
        <taxon>Scolytinae</taxon>
        <taxon>Dendroctonus</taxon>
    </lineage>
</organism>
<gene>
    <name evidence="2" type="ORF">D910_08051</name>
</gene>
<dbReference type="EMBL" id="KB632256">
    <property type="protein sequence ID" value="ERL90704.1"/>
    <property type="molecule type" value="Genomic_DNA"/>
</dbReference>
<evidence type="ECO:0000256" key="1">
    <source>
        <dbReference type="SAM" id="MobiDB-lite"/>
    </source>
</evidence>
<dbReference type="Proteomes" id="UP000030742">
    <property type="component" value="Unassembled WGS sequence"/>
</dbReference>
<evidence type="ECO:0000313" key="3">
    <source>
        <dbReference type="Proteomes" id="UP000030742"/>
    </source>
</evidence>
<feature type="compositionally biased region" description="Polar residues" evidence="1">
    <location>
        <begin position="143"/>
        <end position="153"/>
    </location>
</feature>
<name>U4U9U2_DENPD</name>
<accession>U4U9U2</accession>
<dbReference type="OrthoDB" id="337464at2759"/>